<dbReference type="EMBL" id="CM046124">
    <property type="protein sequence ID" value="KAI8432610.1"/>
    <property type="molecule type" value="Genomic_DNA"/>
</dbReference>
<protein>
    <submittedName>
        <fullName evidence="1">Uncharacterized protein</fullName>
    </submittedName>
</protein>
<reference evidence="1 2" key="1">
    <citation type="journal article" date="2022" name="Genome Biol. Evol.">
        <title>The Spruce Budworm Genome: Reconstructing the Evolutionary History of Antifreeze Proteins.</title>
        <authorList>
            <person name="Beliveau C."/>
            <person name="Gagne P."/>
            <person name="Picq S."/>
            <person name="Vernygora O."/>
            <person name="Keeling C.I."/>
            <person name="Pinkney K."/>
            <person name="Doucet D."/>
            <person name="Wen F."/>
            <person name="Johnston J.S."/>
            <person name="Maaroufi H."/>
            <person name="Boyle B."/>
            <person name="Laroche J."/>
            <person name="Dewar K."/>
            <person name="Juretic N."/>
            <person name="Blackburn G."/>
            <person name="Nisole A."/>
            <person name="Brunet B."/>
            <person name="Brandao M."/>
            <person name="Lumley L."/>
            <person name="Duan J."/>
            <person name="Quan G."/>
            <person name="Lucarotti C.J."/>
            <person name="Roe A.D."/>
            <person name="Sperling F.A.H."/>
            <person name="Levesque R.C."/>
            <person name="Cusson M."/>
        </authorList>
    </citation>
    <scope>NUCLEOTIDE SEQUENCE [LARGE SCALE GENOMIC DNA]</scope>
    <source>
        <strain evidence="1">Glfc:IPQL:Cfum</strain>
    </source>
</reference>
<keyword evidence="2" id="KW-1185">Reference proteome</keyword>
<evidence type="ECO:0000313" key="2">
    <source>
        <dbReference type="Proteomes" id="UP001064048"/>
    </source>
</evidence>
<organism evidence="1 2">
    <name type="scientific">Choristoneura fumiferana</name>
    <name type="common">Spruce budworm moth</name>
    <name type="synonym">Archips fumiferana</name>
    <dbReference type="NCBI Taxonomy" id="7141"/>
    <lineage>
        <taxon>Eukaryota</taxon>
        <taxon>Metazoa</taxon>
        <taxon>Ecdysozoa</taxon>
        <taxon>Arthropoda</taxon>
        <taxon>Hexapoda</taxon>
        <taxon>Insecta</taxon>
        <taxon>Pterygota</taxon>
        <taxon>Neoptera</taxon>
        <taxon>Endopterygota</taxon>
        <taxon>Lepidoptera</taxon>
        <taxon>Glossata</taxon>
        <taxon>Ditrysia</taxon>
        <taxon>Tortricoidea</taxon>
        <taxon>Tortricidae</taxon>
        <taxon>Tortricinae</taxon>
        <taxon>Choristoneura</taxon>
    </lineage>
</organism>
<accession>A0ACC0K8L8</accession>
<sequence length="178" mass="20208">MPEPTVNDWLNISEGFYNRTNFPNCLGAVDGKHIRLEKPNGAGSEFYNYKQYNSIVLMAVVDSNYTFTMIDVGAYGSGSDSTIFKRTNFAKKSEADSLNIPQSRCLPNDTNGPDMPFVLVGDEAFALSKHVMRPYPRKNLSVKQRVFNYRLSRARRMVEIFEELPLEFLQINCACTVL</sequence>
<proteinExistence type="predicted"/>
<evidence type="ECO:0000313" key="1">
    <source>
        <dbReference type="EMBL" id="KAI8432610.1"/>
    </source>
</evidence>
<comment type="caution">
    <text evidence="1">The sequence shown here is derived from an EMBL/GenBank/DDBJ whole genome shotgun (WGS) entry which is preliminary data.</text>
</comment>
<gene>
    <name evidence="1" type="ORF">MSG28_013596</name>
</gene>
<name>A0ACC0K8L8_CHOFU</name>
<dbReference type="Proteomes" id="UP001064048">
    <property type="component" value="Chromosome 24"/>
</dbReference>